<proteinExistence type="predicted"/>
<protein>
    <submittedName>
        <fullName evidence="1">Uncharacterized protein</fullName>
    </submittedName>
</protein>
<accession>A0A8D9BCF7</accession>
<dbReference type="AlphaFoldDB" id="A0A8D9BCF7"/>
<sequence length="124" mass="14368">MKVQNLLANVPPPSGKLEHPNERYQTKYKISPKAKVKHLNKLYKTNYNVACADVIKQMKSSKRLMAKQNYNQLAIALKLTTNIHLVALMGTQQTLERKRTKIRPNYVASVKNKRSNRRKSLHRT</sequence>
<name>A0A8D9BCF7_9HEMI</name>
<reference evidence="1" key="1">
    <citation type="submission" date="2021-05" db="EMBL/GenBank/DDBJ databases">
        <authorList>
            <person name="Alioto T."/>
            <person name="Alioto T."/>
            <person name="Gomez Garrido J."/>
        </authorList>
    </citation>
    <scope>NUCLEOTIDE SEQUENCE</scope>
</reference>
<evidence type="ECO:0000313" key="1">
    <source>
        <dbReference type="EMBL" id="CAG6782315.1"/>
    </source>
</evidence>
<organism evidence="1">
    <name type="scientific">Cacopsylla melanoneura</name>
    <dbReference type="NCBI Taxonomy" id="428564"/>
    <lineage>
        <taxon>Eukaryota</taxon>
        <taxon>Metazoa</taxon>
        <taxon>Ecdysozoa</taxon>
        <taxon>Arthropoda</taxon>
        <taxon>Hexapoda</taxon>
        <taxon>Insecta</taxon>
        <taxon>Pterygota</taxon>
        <taxon>Neoptera</taxon>
        <taxon>Paraneoptera</taxon>
        <taxon>Hemiptera</taxon>
        <taxon>Sternorrhyncha</taxon>
        <taxon>Psylloidea</taxon>
        <taxon>Psyllidae</taxon>
        <taxon>Psyllinae</taxon>
        <taxon>Cacopsylla</taxon>
    </lineage>
</organism>
<dbReference type="EMBL" id="HBUF01626694">
    <property type="protein sequence ID" value="CAG6782315.1"/>
    <property type="molecule type" value="Transcribed_RNA"/>
</dbReference>